<dbReference type="HOGENOM" id="CLU_025908_1_3_10"/>
<dbReference type="Pfam" id="PF02541">
    <property type="entry name" value="Ppx-GppA"/>
    <property type="match status" value="1"/>
</dbReference>
<gene>
    <name evidence="2" type="ORF">HMPREF9450_01462</name>
</gene>
<dbReference type="InterPro" id="IPR050273">
    <property type="entry name" value="GppA/Ppx_hydrolase"/>
</dbReference>
<dbReference type="Proteomes" id="UP000006008">
    <property type="component" value="Unassembled WGS sequence"/>
</dbReference>
<dbReference type="SUPFAM" id="SSF53067">
    <property type="entry name" value="Actin-like ATPase domain"/>
    <property type="match status" value="2"/>
</dbReference>
<evidence type="ECO:0000313" key="2">
    <source>
        <dbReference type="EMBL" id="EHB91413.1"/>
    </source>
</evidence>
<dbReference type="RefSeq" id="WP_009134268.1">
    <property type="nucleotide sequence ID" value="NZ_CP102250.1"/>
</dbReference>
<dbReference type="OrthoDB" id="9814545at2"/>
<comment type="caution">
    <text evidence="2">The sequence shown here is derived from an EMBL/GenBank/DDBJ whole genome shotgun (WGS) entry which is preliminary data.</text>
</comment>
<name>G5H9Z7_9BACT</name>
<dbReference type="Gene3D" id="3.30.420.40">
    <property type="match status" value="1"/>
</dbReference>
<dbReference type="PATRIC" id="fig|742725.3.peg.1549"/>
<dbReference type="PANTHER" id="PTHR30005">
    <property type="entry name" value="EXOPOLYPHOSPHATASE"/>
    <property type="match status" value="1"/>
</dbReference>
<dbReference type="InterPro" id="IPR043129">
    <property type="entry name" value="ATPase_NBD"/>
</dbReference>
<keyword evidence="3" id="KW-1185">Reference proteome</keyword>
<accession>G5H9Z7</accession>
<sequence>MLESKLNFAAIDIGSNAVRLLIKGIRPGETVDEMTKCVLLRIPLRLGEDAFGNGRISQEKQKRLMRTIKSFRLLMKVFDVVSYRACATSAMRDASNGGRIADRIYAKTGIRIEIIDGVEEARIVYDSHIGDLLESEGCYIYVDVGGGSTEVSLIHDGELHSSRSYDIGTVRMLSGKVREQSWEALRSDMDALRDAYPGLQIIGSGGNINKLYSLSGKKSDGQLPVATLQKLYNRLKLLDPEQRMEQFRLNPDRADVIVPAAEIFLTIARHVEAATIFVPTIGIIDGLTHTLCADYLRNHSA</sequence>
<dbReference type="InterPro" id="IPR003695">
    <property type="entry name" value="Ppx_GppA_N"/>
</dbReference>
<protein>
    <recommendedName>
        <fullName evidence="1">Ppx/GppA phosphatase N-terminal domain-containing protein</fullName>
    </recommendedName>
</protein>
<dbReference type="EMBL" id="ADLD01000013">
    <property type="protein sequence ID" value="EHB91413.1"/>
    <property type="molecule type" value="Genomic_DNA"/>
</dbReference>
<dbReference type="AlphaFoldDB" id="G5H9Z7"/>
<dbReference type="PANTHER" id="PTHR30005:SF0">
    <property type="entry name" value="RETROGRADE REGULATION PROTEIN 2"/>
    <property type="match status" value="1"/>
</dbReference>
<evidence type="ECO:0000259" key="1">
    <source>
        <dbReference type="Pfam" id="PF02541"/>
    </source>
</evidence>
<dbReference type="Gene3D" id="3.30.420.150">
    <property type="entry name" value="Exopolyphosphatase. Domain 2"/>
    <property type="match status" value="1"/>
</dbReference>
<dbReference type="eggNOG" id="COG0248">
    <property type="taxonomic scope" value="Bacteria"/>
</dbReference>
<dbReference type="GO" id="GO:0016462">
    <property type="term" value="F:pyrophosphatase activity"/>
    <property type="evidence" value="ECO:0007669"/>
    <property type="project" value="TreeGrafter"/>
</dbReference>
<evidence type="ECO:0000313" key="3">
    <source>
        <dbReference type="Proteomes" id="UP000006008"/>
    </source>
</evidence>
<dbReference type="GeneID" id="92815502"/>
<feature type="domain" description="Ppx/GppA phosphatase N-terminal" evidence="1">
    <location>
        <begin position="44"/>
        <end position="284"/>
    </location>
</feature>
<reference evidence="2 3" key="1">
    <citation type="submission" date="2011-08" db="EMBL/GenBank/DDBJ databases">
        <title>The Genome Sequence of Alistipes indistinctus YIT 12060.</title>
        <authorList>
            <consortium name="The Broad Institute Genome Sequencing Platform"/>
            <person name="Earl A."/>
            <person name="Ward D."/>
            <person name="Feldgarden M."/>
            <person name="Gevers D."/>
            <person name="Morotomi M."/>
            <person name="Young S.K."/>
            <person name="Zeng Q."/>
            <person name="Gargeya S."/>
            <person name="Fitzgerald M."/>
            <person name="Haas B."/>
            <person name="Abouelleil A."/>
            <person name="Alvarado L."/>
            <person name="Arachchi H.M."/>
            <person name="Berlin A."/>
            <person name="Brown A."/>
            <person name="Chapman S.B."/>
            <person name="Chen Z."/>
            <person name="Dunbar C."/>
            <person name="Freedman E."/>
            <person name="Gearin G."/>
            <person name="Gellesch M."/>
            <person name="Goldberg J."/>
            <person name="Griggs A."/>
            <person name="Gujja S."/>
            <person name="Heiman D."/>
            <person name="Howarth C."/>
            <person name="Larson L."/>
            <person name="Lui A."/>
            <person name="MacDonald P.J.P."/>
            <person name="Montmayeur A."/>
            <person name="Murphy C."/>
            <person name="Neiman D."/>
            <person name="Pearson M."/>
            <person name="Priest M."/>
            <person name="Roberts A."/>
            <person name="Saif S."/>
            <person name="Shea T."/>
            <person name="Shenoy N."/>
            <person name="Sisk P."/>
            <person name="Stolte C."/>
            <person name="Sykes S."/>
            <person name="Wortman J."/>
            <person name="Nusbaum C."/>
            <person name="Birren B."/>
        </authorList>
    </citation>
    <scope>NUCLEOTIDE SEQUENCE [LARGE SCALE GENOMIC DNA]</scope>
    <source>
        <strain evidence="2 3">YIT 12060</strain>
    </source>
</reference>
<dbReference type="CDD" id="cd24006">
    <property type="entry name" value="ASKHA_NBD_PPX_GppA"/>
    <property type="match status" value="1"/>
</dbReference>
<proteinExistence type="predicted"/>
<organism evidence="2 3">
    <name type="scientific">Alistipes indistinctus YIT 12060</name>
    <dbReference type="NCBI Taxonomy" id="742725"/>
    <lineage>
        <taxon>Bacteria</taxon>
        <taxon>Pseudomonadati</taxon>
        <taxon>Bacteroidota</taxon>
        <taxon>Bacteroidia</taxon>
        <taxon>Bacteroidales</taxon>
        <taxon>Rikenellaceae</taxon>
        <taxon>Alistipes</taxon>
    </lineage>
</organism>
<dbReference type="STRING" id="742725.HMPREF9450_01462"/>